<dbReference type="PANTHER" id="PTHR31973">
    <property type="entry name" value="POLYPROTEIN, PUTATIVE-RELATED"/>
    <property type="match status" value="1"/>
</dbReference>
<dbReference type="RefSeq" id="XP_020098508.1">
    <property type="nucleotide sequence ID" value="XM_020242919.1"/>
</dbReference>
<feature type="chain" id="PRO_5028050872" evidence="5">
    <location>
        <begin position="26"/>
        <end position="957"/>
    </location>
</feature>
<reference evidence="7" key="1">
    <citation type="journal article" date="2015" name="Nat. Genet.">
        <title>The pineapple genome and the evolution of CAM photosynthesis.</title>
        <authorList>
            <person name="Ming R."/>
            <person name="VanBuren R."/>
            <person name="Wai C.M."/>
            <person name="Tang H."/>
            <person name="Schatz M.C."/>
            <person name="Bowers J.E."/>
            <person name="Lyons E."/>
            <person name="Wang M.L."/>
            <person name="Chen J."/>
            <person name="Biggers E."/>
            <person name="Zhang J."/>
            <person name="Huang L."/>
            <person name="Zhang L."/>
            <person name="Miao W."/>
            <person name="Zhang J."/>
            <person name="Ye Z."/>
            <person name="Miao C."/>
            <person name="Lin Z."/>
            <person name="Wang H."/>
            <person name="Zhou H."/>
            <person name="Yim W.C."/>
            <person name="Priest H.D."/>
            <person name="Zheng C."/>
            <person name="Woodhouse M."/>
            <person name="Edger P.P."/>
            <person name="Guyot R."/>
            <person name="Guo H.B."/>
            <person name="Guo H."/>
            <person name="Zheng G."/>
            <person name="Singh R."/>
            <person name="Sharma A."/>
            <person name="Min X."/>
            <person name="Zheng Y."/>
            <person name="Lee H."/>
            <person name="Gurtowski J."/>
            <person name="Sedlazeck F.J."/>
            <person name="Harkess A."/>
            <person name="McKain M.R."/>
            <person name="Liao Z."/>
            <person name="Fang J."/>
            <person name="Liu J."/>
            <person name="Zhang X."/>
            <person name="Zhang Q."/>
            <person name="Hu W."/>
            <person name="Qin Y."/>
            <person name="Wang K."/>
            <person name="Chen L.Y."/>
            <person name="Shirley N."/>
            <person name="Lin Y.R."/>
            <person name="Liu L.Y."/>
            <person name="Hernandez A.G."/>
            <person name="Wright C.L."/>
            <person name="Bulone V."/>
            <person name="Tuskan G.A."/>
            <person name="Heath K."/>
            <person name="Zee F."/>
            <person name="Moore P.H."/>
            <person name="Sunkar R."/>
            <person name="Leebens-Mack J.H."/>
            <person name="Mockler T."/>
            <person name="Bennetzen J.L."/>
            <person name="Freeling M."/>
            <person name="Sankoff D."/>
            <person name="Paterson A.H."/>
            <person name="Zhu X."/>
            <person name="Yang X."/>
            <person name="Smith J.A."/>
            <person name="Cushman J.C."/>
            <person name="Paull R.E."/>
            <person name="Yu Q."/>
        </authorList>
    </citation>
    <scope>NUCLEOTIDE SEQUENCE [LARGE SCALE GENOMIC DNA]</scope>
    <source>
        <strain evidence="7">cv. F153</strain>
    </source>
</reference>
<dbReference type="Proteomes" id="UP000515123">
    <property type="component" value="Linkage group 11"/>
</dbReference>
<sequence>MPPSLSPSPAPTVLLLPCLLSSALQRHCSIRMSRSNVAIVVHWNGEIFAHDSNPKYVGGRKKLSGIPVDITFTEFERKIYRLTDTSRDEYRLIIKVRYSTGMNQFDVVEVTDDDSLCGAMALSGNPPCLIIFVEKEIVLSQGYYSRMLNSDFNVDVLSPGPERESFRADIGGGADAPREYNFSNVVVGDPPPLPRTIHHATGFSSHAPLGREQGVSCEEGFHTSHDVHDFGSYPLGTENDGIGNRAEVQQEVAEDRYTTDHEGVGHESSNLAVNENIVAEVHHYDADHDGGLGVLADIIYTEGDDPIVNNEYVDDPDEGAEYIDHPDQFVEDDDWIDQYVADNDVHDRPQIEQPPPTIDDLWVGRVFPDKASLLHTLGEWHIAHNVQMKVIKSTTKAYTVKCMVDSCPWRLHASVPKDVSYFRVKKYSGQHTCLVPVLNTVHRNCTSSLICRHILPSLRVKLTLTPAEIKEKVRNELHVDIPYSKAWQARSKALQIIYGGWEESYTDLGRFLSILQRVNPGTQWRLDPKILPNGVRQFGRVFWAFGPSINGFSYCRPLLSIDGTHMYGKYQGHALIATGVDANNGLYPLAFAICEGENAASWRWFLRHLKVLVTRDRSICLISDRFPGLKEIVAEEFPRSEGHAHRWCLRHMQANMKKAGFKNETVLNKFYTGIGCAATAKEYYEHKDQLKEMDPAAWLWVHELQGEREYWARAFDGGRRFGTMTTNRSESLNGVLKGVRGLPITAFVAATFYKVNNYFVKRRDKGETYTTVLTPKQEALIRSYMIIARGHRVDRYGVNEFQITTGNGQYEVVLDGRTSTCSCHEFELTRLPCSHLLAVCSNGQMNIDYYSLCSEWYTCENYRRAYFPQFHPVPDKRSWPRPQGPPLAPPPIRRKKGGTWDCDFVEMSGRLTLSFIAMSSISRESHKLHGRPIWRMFWSVFLHFVLRALQFGVRELV</sequence>
<dbReference type="InterPro" id="IPR018289">
    <property type="entry name" value="MULE_transposase_dom"/>
</dbReference>
<dbReference type="PROSITE" id="PS50966">
    <property type="entry name" value="ZF_SWIM"/>
    <property type="match status" value="1"/>
</dbReference>
<feature type="signal peptide" evidence="5">
    <location>
        <begin position="1"/>
        <end position="25"/>
    </location>
</feature>
<keyword evidence="5" id="KW-0732">Signal</keyword>
<dbReference type="PANTHER" id="PTHR31973:SF195">
    <property type="entry name" value="MUDR FAMILY TRANSPOSASE"/>
    <property type="match status" value="1"/>
</dbReference>
<evidence type="ECO:0000259" key="6">
    <source>
        <dbReference type="PROSITE" id="PS50966"/>
    </source>
</evidence>
<evidence type="ECO:0000256" key="3">
    <source>
        <dbReference type="ARBA" id="ARBA00022833"/>
    </source>
</evidence>
<keyword evidence="1" id="KW-0479">Metal-binding</keyword>
<dbReference type="Pfam" id="PF10551">
    <property type="entry name" value="MULE"/>
    <property type="match status" value="1"/>
</dbReference>
<evidence type="ECO:0000256" key="1">
    <source>
        <dbReference type="ARBA" id="ARBA00022723"/>
    </source>
</evidence>
<evidence type="ECO:0000256" key="4">
    <source>
        <dbReference type="PROSITE-ProRule" id="PRU00325"/>
    </source>
</evidence>
<keyword evidence="3" id="KW-0862">Zinc</keyword>
<dbReference type="GO" id="GO:0008270">
    <property type="term" value="F:zinc ion binding"/>
    <property type="evidence" value="ECO:0007669"/>
    <property type="project" value="UniProtKB-KW"/>
</dbReference>
<evidence type="ECO:0000256" key="5">
    <source>
        <dbReference type="SAM" id="SignalP"/>
    </source>
</evidence>
<protein>
    <submittedName>
        <fullName evidence="8">Uncharacterized protein LOC109717248</fullName>
    </submittedName>
</protein>
<dbReference type="SMART" id="SM00575">
    <property type="entry name" value="ZnF_PMZ"/>
    <property type="match status" value="1"/>
</dbReference>
<feature type="domain" description="SWIM-type" evidence="6">
    <location>
        <begin position="810"/>
        <end position="844"/>
    </location>
</feature>
<dbReference type="Pfam" id="PF04434">
    <property type="entry name" value="SWIM"/>
    <property type="match status" value="1"/>
</dbReference>
<evidence type="ECO:0000313" key="8">
    <source>
        <dbReference type="RefSeq" id="XP_020098508.1"/>
    </source>
</evidence>
<keyword evidence="2 4" id="KW-0863">Zinc-finger</keyword>
<dbReference type="InterPro" id="IPR006564">
    <property type="entry name" value="Znf_PMZ"/>
</dbReference>
<dbReference type="InterPro" id="IPR004332">
    <property type="entry name" value="Transposase_MuDR"/>
</dbReference>
<dbReference type="InterPro" id="IPR007527">
    <property type="entry name" value="Znf_SWIM"/>
</dbReference>
<evidence type="ECO:0000313" key="7">
    <source>
        <dbReference type="Proteomes" id="UP000515123"/>
    </source>
</evidence>
<proteinExistence type="predicted"/>
<dbReference type="GeneID" id="109717248"/>
<organism evidence="7 8">
    <name type="scientific">Ananas comosus</name>
    <name type="common">Pineapple</name>
    <name type="synonym">Ananas ananas</name>
    <dbReference type="NCBI Taxonomy" id="4615"/>
    <lineage>
        <taxon>Eukaryota</taxon>
        <taxon>Viridiplantae</taxon>
        <taxon>Streptophyta</taxon>
        <taxon>Embryophyta</taxon>
        <taxon>Tracheophyta</taxon>
        <taxon>Spermatophyta</taxon>
        <taxon>Magnoliopsida</taxon>
        <taxon>Liliopsida</taxon>
        <taxon>Poales</taxon>
        <taxon>Bromeliaceae</taxon>
        <taxon>Bromelioideae</taxon>
        <taxon>Ananas</taxon>
    </lineage>
</organism>
<dbReference type="OrthoDB" id="599395at2759"/>
<accession>A0A6P5FYD6</accession>
<name>A0A6P5FYD6_ANACO</name>
<gene>
    <name evidence="8" type="primary">LOC109717248</name>
</gene>
<reference evidence="8" key="2">
    <citation type="submission" date="2025-08" db="UniProtKB">
        <authorList>
            <consortium name="RefSeq"/>
        </authorList>
    </citation>
    <scope>IDENTIFICATION</scope>
    <source>
        <tissue evidence="8">Leaf</tissue>
    </source>
</reference>
<evidence type="ECO:0000256" key="2">
    <source>
        <dbReference type="ARBA" id="ARBA00022771"/>
    </source>
</evidence>
<dbReference type="Pfam" id="PF03108">
    <property type="entry name" value="DBD_Tnp_Mut"/>
    <property type="match status" value="1"/>
</dbReference>
<keyword evidence="7" id="KW-1185">Reference proteome</keyword>
<dbReference type="AlphaFoldDB" id="A0A6P5FYD6"/>